<evidence type="ECO:0000313" key="3">
    <source>
        <dbReference type="Proteomes" id="UP000292082"/>
    </source>
</evidence>
<reference evidence="2 3" key="1">
    <citation type="submission" date="2019-01" db="EMBL/GenBank/DDBJ databases">
        <title>Draft genome sequences of three monokaryotic isolates of the white-rot basidiomycete fungus Dichomitus squalens.</title>
        <authorList>
            <consortium name="DOE Joint Genome Institute"/>
            <person name="Lopez S.C."/>
            <person name="Andreopoulos B."/>
            <person name="Pangilinan J."/>
            <person name="Lipzen A."/>
            <person name="Riley R."/>
            <person name="Ahrendt S."/>
            <person name="Ng V."/>
            <person name="Barry K."/>
            <person name="Daum C."/>
            <person name="Grigoriev I.V."/>
            <person name="Hilden K.S."/>
            <person name="Makela M.R."/>
            <person name="de Vries R.P."/>
        </authorList>
    </citation>
    <scope>NUCLEOTIDE SEQUENCE [LARGE SCALE GENOMIC DNA]</scope>
    <source>
        <strain evidence="2 3">CBS 464.89</strain>
    </source>
</reference>
<dbReference type="AlphaFoldDB" id="A0A4Q9PV87"/>
<accession>A0A4Q9PV87</accession>
<name>A0A4Q9PV87_9APHY</name>
<protein>
    <submittedName>
        <fullName evidence="2">Uncharacterized protein</fullName>
    </submittedName>
</protein>
<keyword evidence="3" id="KW-1185">Reference proteome</keyword>
<feature type="compositionally biased region" description="Basic and acidic residues" evidence="1">
    <location>
        <begin position="57"/>
        <end position="68"/>
    </location>
</feature>
<sequence length="113" mass="12807">MNVLSTLSSLTGFLNWLISEVDMPLTALLVSRAYLERADTGEEDHPIAPLSPSSTVETRKTNEAREVESHEWEIYGNIDRNENMDWDGETISQLSYPEQGYPTKFWGDTPVSQ</sequence>
<organism evidence="2 3">
    <name type="scientific">Dichomitus squalens</name>
    <dbReference type="NCBI Taxonomy" id="114155"/>
    <lineage>
        <taxon>Eukaryota</taxon>
        <taxon>Fungi</taxon>
        <taxon>Dikarya</taxon>
        <taxon>Basidiomycota</taxon>
        <taxon>Agaricomycotina</taxon>
        <taxon>Agaricomycetes</taxon>
        <taxon>Polyporales</taxon>
        <taxon>Polyporaceae</taxon>
        <taxon>Dichomitus</taxon>
    </lineage>
</organism>
<proteinExistence type="predicted"/>
<gene>
    <name evidence="2" type="ORF">BD310DRAFT_948674</name>
</gene>
<evidence type="ECO:0000313" key="2">
    <source>
        <dbReference type="EMBL" id="TBU58471.1"/>
    </source>
</evidence>
<dbReference type="Proteomes" id="UP000292082">
    <property type="component" value="Unassembled WGS sequence"/>
</dbReference>
<feature type="region of interest" description="Disordered" evidence="1">
    <location>
        <begin position="89"/>
        <end position="113"/>
    </location>
</feature>
<evidence type="ECO:0000256" key="1">
    <source>
        <dbReference type="SAM" id="MobiDB-lite"/>
    </source>
</evidence>
<feature type="region of interest" description="Disordered" evidence="1">
    <location>
        <begin position="40"/>
        <end position="68"/>
    </location>
</feature>
<dbReference type="EMBL" id="ML145124">
    <property type="protein sequence ID" value="TBU58471.1"/>
    <property type="molecule type" value="Genomic_DNA"/>
</dbReference>